<feature type="region of interest" description="Disordered" evidence="7">
    <location>
        <begin position="395"/>
        <end position="425"/>
    </location>
</feature>
<feature type="transmembrane region" description="Helical" evidence="8">
    <location>
        <begin position="953"/>
        <end position="972"/>
    </location>
</feature>
<comment type="similarity">
    <text evidence="2">Belongs to the CRT-like transporter family.</text>
</comment>
<feature type="transmembrane region" description="Helical" evidence="8">
    <location>
        <begin position="978"/>
        <end position="996"/>
    </location>
</feature>
<sequence length="1074" mass="117891">MAAINFTPMELHKDSANMSTSAFPALSVLLHVGSLSSMLEAAASASINCGANVTNASNTARTVSSTCTSFADGGSSITSSDDGGNSTTEQAKTNQKAVATTTTTESHRTVEDRLKRSRERNRVHARKTRQRKKEQMQSLQTKAEQLKKEQVQLKTAINEKNTANILCALFATDKADSNTEDPRIEALLRRPTADIPDPSKLTGLQPLILPSGSTHSKKNSKVASVPSLQNEELPDDGIDYELLGKDRTKCTPAELDRIRRERNRMHAKRTRDRKRHFMEEMTDMCKSLESENILLRHHLIGLNGGVLPALQPPLPALQQQQQLKQQSVTISPSLPPTSPTNAPTGFREIKKVKRTLDDVSVSVLQKPGPTKPKPANNLGQFGSLLQAATGASVRTYHPYSSGSDSSEDEGSKSRPMALKRQRKLSASSDEGISASIVTTAASSMTSIVVLRLLVLRQQLIIEHPTIAFLNCTYPTIRKRLHASVHELQNPLDIMIPGGDHSSRTLLLRQFSSYSELVPTGNNSTASNTPTHTPRPSSACYTSMFAEDDDDNNNTSIAASDDLSQPLLPSLEYEESSHSSSIDDASIQNSSPPNWKLWVGFTLLVTTGVGNVIFAKLQALPMYNYPTFLNMYANLLYILMSFAYIIPVTTFGWFNHSIPYSHFTNLSKKPFFIMGCLDAVGAAMQVLATVYLPGTLLVLIPQAAIPLSMLAGSAILREKYTQNQFLGASVVFCGILVVLYPILTHQSEADHYCKAKDVQNDCVLCEAETTEEDCLSHLKGHNNSHHATAWIHSLAAISTGNGTDTNDNTDHYCTWISREVSVRDDDWLVFAWSIVMLISCVPSVMSTVYKQVALQTPLDPILVNGWVALFQFLCGMFLVVPSGLVSSPKVHPLELGTNWMNAMECLFTQTNSIHVGCHPDDCFRAALWVHISLANSAIYALAMIFVLKYGGCDLMYLGLTLVVPLGHLAFSFHSSFSTTSIYDILGLVVLVIGLFMYRFGYKRADDSVNVSSSDRLHHPNEQFYQPLPGGEHVLDEDENNPLINSSGQMSSTTPNATKEGFLEFLREPFMLAGDI</sequence>
<dbReference type="GO" id="GO:0003700">
    <property type="term" value="F:DNA-binding transcription factor activity"/>
    <property type="evidence" value="ECO:0007669"/>
    <property type="project" value="InterPro"/>
</dbReference>
<feature type="transmembrane region" description="Helical" evidence="8">
    <location>
        <begin position="924"/>
        <end position="946"/>
    </location>
</feature>
<feature type="region of interest" description="Disordered" evidence="7">
    <location>
        <begin position="71"/>
        <end position="143"/>
    </location>
</feature>
<dbReference type="SMART" id="SM00338">
    <property type="entry name" value="BRLZ"/>
    <property type="match status" value="2"/>
</dbReference>
<keyword evidence="4 8" id="KW-0812">Transmembrane</keyword>
<feature type="region of interest" description="Disordered" evidence="7">
    <location>
        <begin position="518"/>
        <end position="544"/>
    </location>
</feature>
<evidence type="ECO:0000256" key="8">
    <source>
        <dbReference type="SAM" id="Phobius"/>
    </source>
</evidence>
<feature type="transmembrane region" description="Helical" evidence="8">
    <location>
        <begin position="697"/>
        <end position="715"/>
    </location>
</feature>
<dbReference type="EMBL" id="JAGRRH010000007">
    <property type="protein sequence ID" value="KAG7366151.1"/>
    <property type="molecule type" value="Genomic_DNA"/>
</dbReference>
<evidence type="ECO:0000313" key="10">
    <source>
        <dbReference type="EMBL" id="KAG7366151.1"/>
    </source>
</evidence>
<protein>
    <submittedName>
        <fullName evidence="10">CRT-like, chloroquine-resistance transporter-like protein</fullName>
    </submittedName>
</protein>
<feature type="transmembrane region" description="Helical" evidence="8">
    <location>
        <begin position="634"/>
        <end position="657"/>
    </location>
</feature>
<dbReference type="OrthoDB" id="416555at2759"/>
<dbReference type="GO" id="GO:0016020">
    <property type="term" value="C:membrane"/>
    <property type="evidence" value="ECO:0007669"/>
    <property type="project" value="UniProtKB-SubCell"/>
</dbReference>
<feature type="domain" description="BZIP" evidence="9">
    <location>
        <begin position="111"/>
        <end position="159"/>
    </location>
</feature>
<evidence type="ECO:0000256" key="3">
    <source>
        <dbReference type="ARBA" id="ARBA00022448"/>
    </source>
</evidence>
<evidence type="ECO:0000256" key="2">
    <source>
        <dbReference type="ARBA" id="ARBA00006690"/>
    </source>
</evidence>
<evidence type="ECO:0000256" key="4">
    <source>
        <dbReference type="ARBA" id="ARBA00022692"/>
    </source>
</evidence>
<proteinExistence type="inferred from homology"/>
<feature type="compositionally biased region" description="Polar residues" evidence="7">
    <location>
        <begin position="518"/>
        <end position="540"/>
    </location>
</feature>
<feature type="compositionally biased region" description="Basic residues" evidence="7">
    <location>
        <begin position="115"/>
        <end position="132"/>
    </location>
</feature>
<keyword evidence="5 8" id="KW-1133">Transmembrane helix</keyword>
<dbReference type="AlphaFoldDB" id="A0A9K3LT67"/>
<name>A0A9K3LT67_9STRA</name>
<reference evidence="10" key="1">
    <citation type="journal article" date="2021" name="Sci. Rep.">
        <title>Diploid genomic architecture of Nitzschia inconspicua, an elite biomass production diatom.</title>
        <authorList>
            <person name="Oliver A."/>
            <person name="Podell S."/>
            <person name="Pinowska A."/>
            <person name="Traller J.C."/>
            <person name="Smith S.R."/>
            <person name="McClure R."/>
            <person name="Beliaev A."/>
            <person name="Bohutskyi P."/>
            <person name="Hill E.A."/>
            <person name="Rabines A."/>
            <person name="Zheng H."/>
            <person name="Allen L.Z."/>
            <person name="Kuo A."/>
            <person name="Grigoriev I.V."/>
            <person name="Allen A.E."/>
            <person name="Hazlebeck D."/>
            <person name="Allen E.E."/>
        </authorList>
    </citation>
    <scope>NUCLEOTIDE SEQUENCE</scope>
    <source>
        <strain evidence="10">Hildebrandi</strain>
    </source>
</reference>
<feature type="domain" description="BZIP" evidence="9">
    <location>
        <begin position="259"/>
        <end position="303"/>
    </location>
</feature>
<comment type="subcellular location">
    <subcellularLocation>
        <location evidence="1">Membrane</location>
        <topology evidence="1">Multi-pass membrane protein</topology>
    </subcellularLocation>
</comment>
<feature type="transmembrane region" description="Helical" evidence="8">
    <location>
        <begin position="724"/>
        <end position="742"/>
    </location>
</feature>
<evidence type="ECO:0000256" key="1">
    <source>
        <dbReference type="ARBA" id="ARBA00004141"/>
    </source>
</evidence>
<organism evidence="10 11">
    <name type="scientific">Nitzschia inconspicua</name>
    <dbReference type="NCBI Taxonomy" id="303405"/>
    <lineage>
        <taxon>Eukaryota</taxon>
        <taxon>Sar</taxon>
        <taxon>Stramenopiles</taxon>
        <taxon>Ochrophyta</taxon>
        <taxon>Bacillariophyta</taxon>
        <taxon>Bacillariophyceae</taxon>
        <taxon>Bacillariophycidae</taxon>
        <taxon>Bacillariales</taxon>
        <taxon>Bacillariaceae</taxon>
        <taxon>Nitzschia</taxon>
    </lineage>
</organism>
<dbReference type="Pfam" id="PF07716">
    <property type="entry name" value="bZIP_2"/>
    <property type="match status" value="1"/>
</dbReference>
<gene>
    <name evidence="10" type="ORF">IV203_028821</name>
</gene>
<dbReference type="InterPro" id="IPR013936">
    <property type="entry name" value="CRT-like"/>
</dbReference>
<feature type="transmembrane region" description="Helical" evidence="8">
    <location>
        <begin position="826"/>
        <end position="848"/>
    </location>
</feature>
<feature type="compositionally biased region" description="Polar residues" evidence="7">
    <location>
        <begin position="89"/>
        <end position="99"/>
    </location>
</feature>
<keyword evidence="3" id="KW-0813">Transport</keyword>
<feature type="compositionally biased region" description="Low complexity" evidence="7">
    <location>
        <begin position="323"/>
        <end position="332"/>
    </location>
</feature>
<dbReference type="PANTHER" id="PTHR31326:SF1">
    <property type="entry name" value="PROTEIN CLT2, CHLOROPLASTIC"/>
    <property type="match status" value="1"/>
</dbReference>
<dbReference type="CDD" id="cd14809">
    <property type="entry name" value="bZIP_AUREO-like"/>
    <property type="match status" value="2"/>
</dbReference>
<reference evidence="10" key="2">
    <citation type="submission" date="2021-04" db="EMBL/GenBank/DDBJ databases">
        <authorList>
            <person name="Podell S."/>
        </authorList>
    </citation>
    <scope>NUCLEOTIDE SEQUENCE</scope>
    <source>
        <strain evidence="10">Hildebrandi</strain>
    </source>
</reference>
<evidence type="ECO:0000313" key="11">
    <source>
        <dbReference type="Proteomes" id="UP000693970"/>
    </source>
</evidence>
<evidence type="ECO:0000256" key="5">
    <source>
        <dbReference type="ARBA" id="ARBA00022989"/>
    </source>
</evidence>
<accession>A0A9K3LT67</accession>
<dbReference type="PANTHER" id="PTHR31326">
    <property type="entry name" value="PROTEIN CLT2, CHLOROPLASTIC"/>
    <property type="match status" value="1"/>
</dbReference>
<feature type="transmembrane region" description="Helical" evidence="8">
    <location>
        <begin position="596"/>
        <end position="614"/>
    </location>
</feature>
<evidence type="ECO:0000259" key="9">
    <source>
        <dbReference type="PROSITE" id="PS50217"/>
    </source>
</evidence>
<dbReference type="Proteomes" id="UP000693970">
    <property type="component" value="Unassembled WGS sequence"/>
</dbReference>
<evidence type="ECO:0000256" key="7">
    <source>
        <dbReference type="SAM" id="MobiDB-lite"/>
    </source>
</evidence>
<feature type="transmembrane region" description="Helical" evidence="8">
    <location>
        <begin position="860"/>
        <end position="879"/>
    </location>
</feature>
<keyword evidence="6 8" id="KW-0472">Membrane</keyword>
<evidence type="ECO:0000256" key="6">
    <source>
        <dbReference type="ARBA" id="ARBA00023136"/>
    </source>
</evidence>
<keyword evidence="11" id="KW-1185">Reference proteome</keyword>
<dbReference type="InterPro" id="IPR004827">
    <property type="entry name" value="bZIP"/>
</dbReference>
<feature type="compositionally biased region" description="Low complexity" evidence="7">
    <location>
        <begin position="72"/>
        <end position="88"/>
    </location>
</feature>
<dbReference type="PROSITE" id="PS50217">
    <property type="entry name" value="BZIP"/>
    <property type="match status" value="2"/>
</dbReference>
<comment type="caution">
    <text evidence="10">The sequence shown here is derived from an EMBL/GenBank/DDBJ whole genome shotgun (WGS) entry which is preliminary data.</text>
</comment>
<feature type="compositionally biased region" description="Basic and acidic residues" evidence="7">
    <location>
        <begin position="105"/>
        <end position="114"/>
    </location>
</feature>
<dbReference type="Pfam" id="PF08627">
    <property type="entry name" value="CRT-like"/>
    <property type="match status" value="2"/>
</dbReference>
<feature type="region of interest" description="Disordered" evidence="7">
    <location>
        <begin position="323"/>
        <end position="347"/>
    </location>
</feature>